<dbReference type="PROSITE" id="PS50011">
    <property type="entry name" value="PROTEIN_KINASE_DOM"/>
    <property type="match status" value="1"/>
</dbReference>
<dbReference type="SMART" id="SM00220">
    <property type="entry name" value="S_TKc"/>
    <property type="match status" value="1"/>
</dbReference>
<proteinExistence type="predicted"/>
<protein>
    <recommendedName>
        <fullName evidence="1">non-specific serine/threonine protein kinase</fullName>
        <ecNumber evidence="1">2.7.11.1</ecNumber>
    </recommendedName>
</protein>
<dbReference type="EMBL" id="BTSY01000002">
    <property type="protein sequence ID" value="GMT13912.1"/>
    <property type="molecule type" value="Genomic_DNA"/>
</dbReference>
<dbReference type="EC" id="2.7.11.1" evidence="1"/>
<dbReference type="SUPFAM" id="SSF56112">
    <property type="entry name" value="Protein kinase-like (PK-like)"/>
    <property type="match status" value="1"/>
</dbReference>
<comment type="caution">
    <text evidence="3">The sequence shown here is derived from an EMBL/GenBank/DDBJ whole genome shotgun (WGS) entry which is preliminary data.</text>
</comment>
<dbReference type="InterPro" id="IPR008271">
    <property type="entry name" value="Ser/Thr_kinase_AS"/>
</dbReference>
<dbReference type="Pfam" id="PF00069">
    <property type="entry name" value="Pkinase"/>
    <property type="match status" value="1"/>
</dbReference>
<evidence type="ECO:0000313" key="4">
    <source>
        <dbReference type="Proteomes" id="UP001432322"/>
    </source>
</evidence>
<reference evidence="3" key="1">
    <citation type="submission" date="2023-10" db="EMBL/GenBank/DDBJ databases">
        <title>Genome assembly of Pristionchus species.</title>
        <authorList>
            <person name="Yoshida K."/>
            <person name="Sommer R.J."/>
        </authorList>
    </citation>
    <scope>NUCLEOTIDE SEQUENCE</scope>
    <source>
        <strain evidence="3">RS5133</strain>
    </source>
</reference>
<evidence type="ECO:0000259" key="2">
    <source>
        <dbReference type="PROSITE" id="PS50011"/>
    </source>
</evidence>
<dbReference type="PROSITE" id="PS00108">
    <property type="entry name" value="PROTEIN_KINASE_ST"/>
    <property type="match status" value="1"/>
</dbReference>
<dbReference type="GO" id="GO:0004674">
    <property type="term" value="F:protein serine/threonine kinase activity"/>
    <property type="evidence" value="ECO:0007669"/>
    <property type="project" value="UniProtKB-EC"/>
</dbReference>
<dbReference type="InterPro" id="IPR011009">
    <property type="entry name" value="Kinase-like_dom_sf"/>
</dbReference>
<dbReference type="InterPro" id="IPR000719">
    <property type="entry name" value="Prot_kinase_dom"/>
</dbReference>
<dbReference type="PANTHER" id="PTHR11909">
    <property type="entry name" value="CASEIN KINASE-RELATED"/>
    <property type="match status" value="1"/>
</dbReference>
<feature type="non-terminal residue" evidence="3">
    <location>
        <position position="302"/>
    </location>
</feature>
<evidence type="ECO:0000256" key="1">
    <source>
        <dbReference type="ARBA" id="ARBA00012513"/>
    </source>
</evidence>
<gene>
    <name evidence="3" type="ORF">PFISCL1PPCAC_5209</name>
</gene>
<sequence>MARNEKEIEDLAGYRPGVTLGGKWKIMEMLDEGGFGRVYRVQDTSNPSLYAALKIESDNMEGGSAIKLEKSALERIHKVAKRNHVPILYRSSRRKNICYMIVTLLGDNLRKIKEKHYPNGYPLKCWVKVAIQCLYAIKVVHDSTFVHRDIKAANFVFGHPGEPKKARMVHIIDFGLARTPTSGTVACRIPFGIRYPKLTPFSGTWSYASPAMHDYVELGRKDDIWSLLFMWMDLYTTLPWANLDSLRQIGNMKQNMKDEDMMIRMPPELLPIPKHLRTLDVYMRPDYMMIFSCLEKIFVRSK</sequence>
<name>A0AAV5V2V1_9BILA</name>
<keyword evidence="4" id="KW-1185">Reference proteome</keyword>
<organism evidence="3 4">
    <name type="scientific">Pristionchus fissidentatus</name>
    <dbReference type="NCBI Taxonomy" id="1538716"/>
    <lineage>
        <taxon>Eukaryota</taxon>
        <taxon>Metazoa</taxon>
        <taxon>Ecdysozoa</taxon>
        <taxon>Nematoda</taxon>
        <taxon>Chromadorea</taxon>
        <taxon>Rhabditida</taxon>
        <taxon>Rhabditina</taxon>
        <taxon>Diplogasteromorpha</taxon>
        <taxon>Diplogasteroidea</taxon>
        <taxon>Neodiplogasteridae</taxon>
        <taxon>Pristionchus</taxon>
    </lineage>
</organism>
<dbReference type="Gene3D" id="1.10.510.10">
    <property type="entry name" value="Transferase(Phosphotransferase) domain 1"/>
    <property type="match status" value="1"/>
</dbReference>
<feature type="domain" description="Protein kinase" evidence="2">
    <location>
        <begin position="24"/>
        <end position="299"/>
    </location>
</feature>
<dbReference type="InterPro" id="IPR050235">
    <property type="entry name" value="CK1_Ser-Thr_kinase"/>
</dbReference>
<accession>A0AAV5V2V1</accession>
<dbReference type="Proteomes" id="UP001432322">
    <property type="component" value="Unassembled WGS sequence"/>
</dbReference>
<dbReference type="GO" id="GO:0005524">
    <property type="term" value="F:ATP binding"/>
    <property type="evidence" value="ECO:0007669"/>
    <property type="project" value="InterPro"/>
</dbReference>
<dbReference type="AlphaFoldDB" id="A0AAV5V2V1"/>
<evidence type="ECO:0000313" key="3">
    <source>
        <dbReference type="EMBL" id="GMT13912.1"/>
    </source>
</evidence>